<dbReference type="OrthoDB" id="10686676at2759"/>
<keyword evidence="5" id="KW-1185">Reference proteome</keyword>
<feature type="compositionally biased region" description="Polar residues" evidence="1">
    <location>
        <begin position="393"/>
        <end position="416"/>
    </location>
</feature>
<dbReference type="WBParaSite" id="BXY_1024700.1">
    <property type="protein sequence ID" value="BXY_1024700.1"/>
    <property type="gene ID" value="BXY_1024700"/>
</dbReference>
<dbReference type="AlphaFoldDB" id="A0A1I7SB50"/>
<organism evidence="4 6">
    <name type="scientific">Bursaphelenchus xylophilus</name>
    <name type="common">Pinewood nematode worm</name>
    <name type="synonym">Aphelenchoides xylophilus</name>
    <dbReference type="NCBI Taxonomy" id="6326"/>
    <lineage>
        <taxon>Eukaryota</taxon>
        <taxon>Metazoa</taxon>
        <taxon>Ecdysozoa</taxon>
        <taxon>Nematoda</taxon>
        <taxon>Chromadorea</taxon>
        <taxon>Rhabditida</taxon>
        <taxon>Tylenchina</taxon>
        <taxon>Tylenchomorpha</taxon>
        <taxon>Aphelenchoidea</taxon>
        <taxon>Aphelenchoididae</taxon>
        <taxon>Bursaphelenchus</taxon>
    </lineage>
</organism>
<gene>
    <name evidence="2" type="ORF">BXYJ_LOCUS15484</name>
</gene>
<dbReference type="Proteomes" id="UP000095284">
    <property type="component" value="Unplaced"/>
</dbReference>
<evidence type="ECO:0000313" key="6">
    <source>
        <dbReference type="WBParaSite" id="BXY_1024700.1"/>
    </source>
</evidence>
<evidence type="ECO:0000313" key="3">
    <source>
        <dbReference type="EMBL" id="CAG9131747.1"/>
    </source>
</evidence>
<reference evidence="6" key="1">
    <citation type="submission" date="2016-11" db="UniProtKB">
        <authorList>
            <consortium name="WormBaseParasite"/>
        </authorList>
    </citation>
    <scope>IDENTIFICATION</scope>
</reference>
<dbReference type="Proteomes" id="UP000659654">
    <property type="component" value="Unassembled WGS sequence"/>
</dbReference>
<reference evidence="3" key="2">
    <citation type="submission" date="2020-08" db="EMBL/GenBank/DDBJ databases">
        <authorList>
            <person name="Kikuchi T."/>
        </authorList>
    </citation>
    <scope>NUCLEOTIDE SEQUENCE</scope>
    <source>
        <strain evidence="2">Ka4C1</strain>
    </source>
</reference>
<evidence type="ECO:0000313" key="2">
    <source>
        <dbReference type="EMBL" id="CAD5235393.1"/>
    </source>
</evidence>
<protein>
    <submittedName>
        <fullName evidence="2">(pine wood nematode) hypothetical protein</fullName>
    </submittedName>
</protein>
<name>A0A1I7SB50_BURXY</name>
<evidence type="ECO:0000256" key="1">
    <source>
        <dbReference type="SAM" id="MobiDB-lite"/>
    </source>
</evidence>
<feature type="region of interest" description="Disordered" evidence="1">
    <location>
        <begin position="24"/>
        <end position="70"/>
    </location>
</feature>
<feature type="compositionally biased region" description="Basic and acidic residues" evidence="1">
    <location>
        <begin position="24"/>
        <end position="56"/>
    </location>
</feature>
<evidence type="ECO:0000313" key="4">
    <source>
        <dbReference type="Proteomes" id="UP000095284"/>
    </source>
</evidence>
<accession>A0A1I7SB50</accession>
<dbReference type="Proteomes" id="UP000582659">
    <property type="component" value="Unassembled WGS sequence"/>
</dbReference>
<proteinExistence type="predicted"/>
<dbReference type="EMBL" id="CAJFDI010000006">
    <property type="protein sequence ID" value="CAD5235393.1"/>
    <property type="molecule type" value="Genomic_DNA"/>
</dbReference>
<dbReference type="EMBL" id="CAJFCV020000006">
    <property type="protein sequence ID" value="CAG9131747.1"/>
    <property type="molecule type" value="Genomic_DNA"/>
</dbReference>
<evidence type="ECO:0000313" key="5">
    <source>
        <dbReference type="Proteomes" id="UP000659654"/>
    </source>
</evidence>
<feature type="region of interest" description="Disordered" evidence="1">
    <location>
        <begin position="393"/>
        <end position="450"/>
    </location>
</feature>
<sequence>MTDSVIRNALAVYYKRGNELNKAERILRTQQKPEKSTKMQTEDVQRQKEPDVPQKEHKNRPAPQPANESALVTSCPASTVPSIVVDPKHIEKFKTPYRNLRCKAEQSCAVQIRNPQGNNFQKIEGTNGAPKKREKTGEIVRARRNLTTFDSTRERLVVTSTPTTSPASLSHEVTELIEKPSVLSNVDPELIQRAQTEVGDRVAEAIHVAIDKVLGIQSPKQESYEGRITELAHDQKRAKKNWAKLKDNKKDKERPELDVEKVANAVVEKLKLMEKEKPKAPEPKIEIKTIVKKEEATQTSPKPAIKKIPKGKKRLTDSAIATIQVKTPSCCKKSCGQVIYPGRIEVREVFVEPRYEEYQQKEVEKQLENLKKESTKFLDDRVSLSDLRSVCSDSDTAISRSPETLENESSATSPTSPCKAWVKTSAVAKSTPKAKPPARLADRRSNHKMPRIKPKYEMFGSLKDHKKAKTGKAKRSVSSIRSRTPTDESSIVEAKNNVDFTIIPSAKVTRASAGAVFEVSLDVFDQKNELRHHHVVGELPNFEPRTLSVNGKPFKRVKSGRK</sequence>